<evidence type="ECO:0000256" key="5">
    <source>
        <dbReference type="PROSITE-ProRule" id="PRU00288"/>
    </source>
</evidence>
<comment type="caution">
    <text evidence="7">The sequence shown here is derived from an EMBL/GenBank/DDBJ whole genome shotgun (WGS) entry which is preliminary data.</text>
</comment>
<dbReference type="GO" id="GO:0008270">
    <property type="term" value="F:zinc ion binding"/>
    <property type="evidence" value="ECO:0007669"/>
    <property type="project" value="UniProtKB-KW"/>
</dbReference>
<keyword evidence="2" id="KW-0479">Metal-binding</keyword>
<dbReference type="PROSITE" id="PS50115">
    <property type="entry name" value="ARFGAP"/>
    <property type="match status" value="1"/>
</dbReference>
<accession>A0AAU9JM22</accession>
<evidence type="ECO:0000256" key="4">
    <source>
        <dbReference type="ARBA" id="ARBA00022833"/>
    </source>
</evidence>
<keyword evidence="4" id="KW-0862">Zinc</keyword>
<protein>
    <recommendedName>
        <fullName evidence="6">Arf-GAP domain-containing protein</fullName>
    </recommendedName>
</protein>
<organism evidence="7 8">
    <name type="scientific">Blepharisma stoltei</name>
    <dbReference type="NCBI Taxonomy" id="1481888"/>
    <lineage>
        <taxon>Eukaryota</taxon>
        <taxon>Sar</taxon>
        <taxon>Alveolata</taxon>
        <taxon>Ciliophora</taxon>
        <taxon>Postciliodesmatophora</taxon>
        <taxon>Heterotrichea</taxon>
        <taxon>Heterotrichida</taxon>
        <taxon>Blepharismidae</taxon>
        <taxon>Blepharisma</taxon>
    </lineage>
</organism>
<keyword evidence="1" id="KW-0343">GTPase activation</keyword>
<dbReference type="Gene3D" id="1.10.220.150">
    <property type="entry name" value="Arf GTPase activating protein"/>
    <property type="match status" value="1"/>
</dbReference>
<evidence type="ECO:0000313" key="7">
    <source>
        <dbReference type="EMBL" id="CAG9327371.1"/>
    </source>
</evidence>
<evidence type="ECO:0000256" key="3">
    <source>
        <dbReference type="ARBA" id="ARBA00022771"/>
    </source>
</evidence>
<dbReference type="SMART" id="SM00105">
    <property type="entry name" value="ArfGap"/>
    <property type="match status" value="1"/>
</dbReference>
<dbReference type="SUPFAM" id="SSF57863">
    <property type="entry name" value="ArfGap/RecO-like zinc finger"/>
    <property type="match status" value="1"/>
</dbReference>
<reference evidence="7" key="1">
    <citation type="submission" date="2021-09" db="EMBL/GenBank/DDBJ databases">
        <authorList>
            <consortium name="AG Swart"/>
            <person name="Singh M."/>
            <person name="Singh A."/>
            <person name="Seah K."/>
            <person name="Emmerich C."/>
        </authorList>
    </citation>
    <scope>NUCLEOTIDE SEQUENCE</scope>
    <source>
        <strain evidence="7">ATCC30299</strain>
    </source>
</reference>
<dbReference type="PANTHER" id="PTHR45686:SF4">
    <property type="entry name" value="ADP-RIBOSYLATION FACTOR GTPASE ACTIVATING PROTEIN 3, ISOFORM H"/>
    <property type="match status" value="1"/>
</dbReference>
<dbReference type="Pfam" id="PF01412">
    <property type="entry name" value="ArfGap"/>
    <property type="match status" value="1"/>
</dbReference>
<dbReference type="InterPro" id="IPR037278">
    <property type="entry name" value="ARFGAP/RecO"/>
</dbReference>
<dbReference type="PANTHER" id="PTHR45686">
    <property type="entry name" value="ADP-RIBOSYLATION FACTOR GTPASE ACTIVATING PROTEIN 3, ISOFORM H-RELATED"/>
    <property type="match status" value="1"/>
</dbReference>
<dbReference type="Proteomes" id="UP001162131">
    <property type="component" value="Unassembled WGS sequence"/>
</dbReference>
<evidence type="ECO:0000256" key="2">
    <source>
        <dbReference type="ARBA" id="ARBA00022723"/>
    </source>
</evidence>
<dbReference type="AlphaFoldDB" id="A0AAU9JM22"/>
<feature type="domain" description="Arf-GAP" evidence="6">
    <location>
        <begin position="7"/>
        <end position="86"/>
    </location>
</feature>
<sequence length="296" mass="33417">MEAGLAFEVFEALMADDSNKACVDCNSPNPDHGSVNHGVFICNQCAVSHLELKGASKVKSLRDEPWNPEELKLMIAGGNAALRDYFMYYGFTNETPINLKYRTRSATFYRDMLEIISKEVNCESNFMPLEDGILLAQDEQTKLYAHPRPSILATKENSKEEVVSSQPEKGFKGWIVRTFNKTREAGNRAFKRINDFGNTPKMRNLESKSLGLVNKVKHTFRPITADSSKIEFMDKYSSNIAVRAVHTFENINLSPESQKIKREAMNLMNCNSESSLNPAKEAALAEVYIEENTENH</sequence>
<proteinExistence type="predicted"/>
<keyword evidence="3 5" id="KW-0863">Zinc-finger</keyword>
<dbReference type="GO" id="GO:0048205">
    <property type="term" value="P:COPI coating of Golgi vesicle"/>
    <property type="evidence" value="ECO:0007669"/>
    <property type="project" value="TreeGrafter"/>
</dbReference>
<dbReference type="GO" id="GO:0005096">
    <property type="term" value="F:GTPase activator activity"/>
    <property type="evidence" value="ECO:0007669"/>
    <property type="project" value="UniProtKB-KW"/>
</dbReference>
<dbReference type="InterPro" id="IPR001164">
    <property type="entry name" value="ArfGAP_dom"/>
</dbReference>
<dbReference type="GO" id="GO:0000139">
    <property type="term" value="C:Golgi membrane"/>
    <property type="evidence" value="ECO:0007669"/>
    <property type="project" value="GOC"/>
</dbReference>
<evidence type="ECO:0000259" key="6">
    <source>
        <dbReference type="PROSITE" id="PS50115"/>
    </source>
</evidence>
<evidence type="ECO:0000256" key="1">
    <source>
        <dbReference type="ARBA" id="ARBA00022468"/>
    </source>
</evidence>
<gene>
    <name evidence="7" type="ORF">BSTOLATCC_MIC43410</name>
</gene>
<name>A0AAU9JM22_9CILI</name>
<dbReference type="InterPro" id="IPR038508">
    <property type="entry name" value="ArfGAP_dom_sf"/>
</dbReference>
<dbReference type="EMBL" id="CAJZBQ010000043">
    <property type="protein sequence ID" value="CAG9327371.1"/>
    <property type="molecule type" value="Genomic_DNA"/>
</dbReference>
<dbReference type="PRINTS" id="PR00405">
    <property type="entry name" value="REVINTRACTNG"/>
</dbReference>
<evidence type="ECO:0000313" key="8">
    <source>
        <dbReference type="Proteomes" id="UP001162131"/>
    </source>
</evidence>
<keyword evidence="8" id="KW-1185">Reference proteome</keyword>